<dbReference type="InterPro" id="IPR000182">
    <property type="entry name" value="GNAT_dom"/>
</dbReference>
<dbReference type="InterPro" id="IPR016181">
    <property type="entry name" value="Acyl_CoA_acyltransferase"/>
</dbReference>
<evidence type="ECO:0000259" key="1">
    <source>
        <dbReference type="PROSITE" id="PS51186"/>
    </source>
</evidence>
<proteinExistence type="predicted"/>
<comment type="caution">
    <text evidence="2">The sequence shown here is derived from an EMBL/GenBank/DDBJ whole genome shotgun (WGS) entry which is preliminary data.</text>
</comment>
<dbReference type="GO" id="GO:0005737">
    <property type="term" value="C:cytoplasm"/>
    <property type="evidence" value="ECO:0007669"/>
    <property type="project" value="TreeGrafter"/>
</dbReference>
<dbReference type="InterPro" id="IPR051908">
    <property type="entry name" value="Ribosomal_N-acetyltransferase"/>
</dbReference>
<feature type="domain" description="N-acetyltransferase" evidence="1">
    <location>
        <begin position="11"/>
        <end position="178"/>
    </location>
</feature>
<reference evidence="2 3" key="1">
    <citation type="submission" date="2016-10" db="EMBL/GenBank/DDBJ databases">
        <title>Genome sequence of Streptomyces sp. MUSC 1.</title>
        <authorList>
            <person name="Lee L.-H."/>
            <person name="Ser H.-L."/>
            <person name="Law J.W.-F."/>
        </authorList>
    </citation>
    <scope>NUCLEOTIDE SEQUENCE [LARGE SCALE GENOMIC DNA]</scope>
    <source>
        <strain evidence="2 3">MUSC 1</strain>
    </source>
</reference>
<dbReference type="OrthoDB" id="5191051at2"/>
<dbReference type="EMBL" id="MLYO01000012">
    <property type="protein sequence ID" value="OIK07050.1"/>
    <property type="molecule type" value="Genomic_DNA"/>
</dbReference>
<dbReference type="GO" id="GO:1990189">
    <property type="term" value="F:protein N-terminal-serine acetyltransferase activity"/>
    <property type="evidence" value="ECO:0007669"/>
    <property type="project" value="TreeGrafter"/>
</dbReference>
<dbReference type="PROSITE" id="PS51186">
    <property type="entry name" value="GNAT"/>
    <property type="match status" value="1"/>
</dbReference>
<dbReference type="RefSeq" id="WP_071379692.1">
    <property type="nucleotide sequence ID" value="NZ_MLYO01000012.1"/>
</dbReference>
<dbReference type="FunFam" id="3.40.630.30:FF:000182">
    <property type="entry name" value="Putative acetyltransferase"/>
    <property type="match status" value="1"/>
</dbReference>
<dbReference type="Pfam" id="PF13302">
    <property type="entry name" value="Acetyltransf_3"/>
    <property type="match status" value="1"/>
</dbReference>
<dbReference type="PANTHER" id="PTHR43441:SF10">
    <property type="entry name" value="ACETYLTRANSFERASE"/>
    <property type="match status" value="1"/>
</dbReference>
<name>A0A1S2QLM2_9ACTN</name>
<protein>
    <submittedName>
        <fullName evidence="2">GNAT family N-acetyltransferase</fullName>
    </submittedName>
</protein>
<keyword evidence="2" id="KW-0808">Transferase</keyword>
<gene>
    <name evidence="2" type="ORF">BIV23_06135</name>
</gene>
<keyword evidence="3" id="KW-1185">Reference proteome</keyword>
<organism evidence="2 3">
    <name type="scientific">Streptomyces monashensis</name>
    <dbReference type="NCBI Taxonomy" id="1678012"/>
    <lineage>
        <taxon>Bacteria</taxon>
        <taxon>Bacillati</taxon>
        <taxon>Actinomycetota</taxon>
        <taxon>Actinomycetes</taxon>
        <taxon>Kitasatosporales</taxon>
        <taxon>Streptomycetaceae</taxon>
        <taxon>Streptomyces</taxon>
    </lineage>
</organism>
<dbReference type="PANTHER" id="PTHR43441">
    <property type="entry name" value="RIBOSOMAL-PROTEIN-SERINE ACETYLTRANSFERASE"/>
    <property type="match status" value="1"/>
</dbReference>
<evidence type="ECO:0000313" key="3">
    <source>
        <dbReference type="Proteomes" id="UP000179642"/>
    </source>
</evidence>
<dbReference type="AlphaFoldDB" id="A0A1S2QLM2"/>
<dbReference type="Proteomes" id="UP000179642">
    <property type="component" value="Unassembled WGS sequence"/>
</dbReference>
<dbReference type="SUPFAM" id="SSF55729">
    <property type="entry name" value="Acyl-CoA N-acyltransferases (Nat)"/>
    <property type="match status" value="1"/>
</dbReference>
<evidence type="ECO:0000313" key="2">
    <source>
        <dbReference type="EMBL" id="OIK07050.1"/>
    </source>
</evidence>
<sequence length="191" mass="21131">MYATSLGDDGAELRPLEVWHAEELLAHIDRGREFIGRHVGLPDVVSDLDGARAWLKAYADKRAVDGGSLHGIWLDGTLVGGLLFRVWDTPGGVCEAGCWLEPAAAGRGLVTRGLRVLLDWAFEERGMHRVEWHVSSANEPSIGVARRLGMSREGVLRENYPHRGVRSNTEIWSVLAPEWRAAHARTGQNDH</sequence>
<dbReference type="Gene3D" id="3.40.630.30">
    <property type="match status" value="1"/>
</dbReference>
<accession>A0A1S2QLM2</accession>
<dbReference type="GO" id="GO:0008999">
    <property type="term" value="F:protein-N-terminal-alanine acetyltransferase activity"/>
    <property type="evidence" value="ECO:0007669"/>
    <property type="project" value="TreeGrafter"/>
</dbReference>